<name>A0A8H7UES1_9FUNG</name>
<accession>A0A8H7UES1</accession>
<proteinExistence type="predicted"/>
<reference evidence="2" key="1">
    <citation type="submission" date="2020-12" db="EMBL/GenBank/DDBJ databases">
        <title>Metabolic potential, ecology and presence of endohyphal bacteria is reflected in genomic diversity of Mucoromycotina.</title>
        <authorList>
            <person name="Muszewska A."/>
            <person name="Okrasinska A."/>
            <person name="Steczkiewicz K."/>
            <person name="Drgas O."/>
            <person name="Orlowska M."/>
            <person name="Perlinska-Lenart U."/>
            <person name="Aleksandrzak-Piekarczyk T."/>
            <person name="Szatraj K."/>
            <person name="Zielenkiewicz U."/>
            <person name="Pilsyk S."/>
            <person name="Malc E."/>
            <person name="Mieczkowski P."/>
            <person name="Kruszewska J.S."/>
            <person name="Biernat P."/>
            <person name="Pawlowska J."/>
        </authorList>
    </citation>
    <scope>NUCLEOTIDE SEQUENCE</scope>
    <source>
        <strain evidence="2">WA0000051536</strain>
    </source>
</reference>
<feature type="compositionally biased region" description="Basic residues" evidence="1">
    <location>
        <begin position="1"/>
        <end position="10"/>
    </location>
</feature>
<dbReference type="EMBL" id="JAEPRA010000013">
    <property type="protein sequence ID" value="KAG2176709.1"/>
    <property type="molecule type" value="Genomic_DNA"/>
</dbReference>
<feature type="region of interest" description="Disordered" evidence="1">
    <location>
        <begin position="1"/>
        <end position="20"/>
    </location>
</feature>
<evidence type="ECO:0000313" key="2">
    <source>
        <dbReference type="EMBL" id="KAG2176709.1"/>
    </source>
</evidence>
<keyword evidence="3" id="KW-1185">Reference proteome</keyword>
<feature type="region of interest" description="Disordered" evidence="1">
    <location>
        <begin position="70"/>
        <end position="93"/>
    </location>
</feature>
<gene>
    <name evidence="2" type="ORF">INT44_007373</name>
</gene>
<dbReference type="OrthoDB" id="2390455at2759"/>
<comment type="caution">
    <text evidence="2">The sequence shown here is derived from an EMBL/GenBank/DDBJ whole genome shotgun (WGS) entry which is preliminary data.</text>
</comment>
<dbReference type="Proteomes" id="UP000612746">
    <property type="component" value="Unassembled WGS sequence"/>
</dbReference>
<evidence type="ECO:0000256" key="1">
    <source>
        <dbReference type="SAM" id="MobiDB-lite"/>
    </source>
</evidence>
<evidence type="ECO:0000313" key="3">
    <source>
        <dbReference type="Proteomes" id="UP000612746"/>
    </source>
</evidence>
<dbReference type="AlphaFoldDB" id="A0A8H7UES1"/>
<organism evidence="2 3">
    <name type="scientific">Umbelopsis vinacea</name>
    <dbReference type="NCBI Taxonomy" id="44442"/>
    <lineage>
        <taxon>Eukaryota</taxon>
        <taxon>Fungi</taxon>
        <taxon>Fungi incertae sedis</taxon>
        <taxon>Mucoromycota</taxon>
        <taxon>Mucoromycotina</taxon>
        <taxon>Umbelopsidomycetes</taxon>
        <taxon>Umbelopsidales</taxon>
        <taxon>Umbelopsidaceae</taxon>
        <taxon>Umbelopsis</taxon>
    </lineage>
</organism>
<sequence length="118" mass="13007">MQHHQHHSSGAHHEASRDPILNDEEFSFHFSEPISTIHDSKLHHFDDKEFASSGAVTTPAIGAVSAANDDSDYVAPRTGRPPIPISRDSNSSFSHKGGVVCEESFPKSQFQYLGNHTR</sequence>
<protein>
    <submittedName>
        <fullName evidence="2">Uncharacterized protein</fullName>
    </submittedName>
</protein>